<dbReference type="RefSeq" id="WP_378797727.1">
    <property type="nucleotide sequence ID" value="NZ_JBHUER010000003.1"/>
</dbReference>
<dbReference type="PANTHER" id="PTHR48081:SF8">
    <property type="entry name" value="ALPHA_BETA HYDROLASE FOLD-3 DOMAIN-CONTAINING PROTEIN-RELATED"/>
    <property type="match status" value="1"/>
</dbReference>
<dbReference type="InterPro" id="IPR029058">
    <property type="entry name" value="AB_hydrolase_fold"/>
</dbReference>
<evidence type="ECO:0000313" key="3">
    <source>
        <dbReference type="EMBL" id="MFD1702427.1"/>
    </source>
</evidence>
<organism evidence="3 4">
    <name type="scientific">Methylopila henanensis</name>
    <dbReference type="NCBI Taxonomy" id="873516"/>
    <lineage>
        <taxon>Bacteria</taxon>
        <taxon>Pseudomonadati</taxon>
        <taxon>Pseudomonadota</taxon>
        <taxon>Alphaproteobacteria</taxon>
        <taxon>Hyphomicrobiales</taxon>
        <taxon>Methylopilaceae</taxon>
        <taxon>Methylopila</taxon>
    </lineage>
</organism>
<dbReference type="EMBL" id="JBHUER010000003">
    <property type="protein sequence ID" value="MFD1702427.1"/>
    <property type="molecule type" value="Genomic_DNA"/>
</dbReference>
<evidence type="ECO:0000256" key="1">
    <source>
        <dbReference type="ARBA" id="ARBA00022801"/>
    </source>
</evidence>
<dbReference type="Gene3D" id="3.40.50.1820">
    <property type="entry name" value="alpha/beta hydrolase"/>
    <property type="match status" value="1"/>
</dbReference>
<dbReference type="Proteomes" id="UP001597308">
    <property type="component" value="Unassembled WGS sequence"/>
</dbReference>
<sequence>MTRPLIIDPARFAPDAAPAETDALNARLIAEAARSADAWSIGPAAVRARRRQGLSPFIGEPKSQRAEIVEIEGPGGPLPLRVIAPERPRGAYLHIHGGGWTFGSADQDDPRLERLASGLGLACVSVEYRLAPEHPYPAAPDDCEAAALWLAREAAGRFGAGRLLIGGESAGAHLAVVTMARLRDRHGLTPFAAANVTAGCFDLGLTPSARRGAERLVLSVRDLRMFTAMYLQGGEDRGAPDVSPLYADLAGLPPAIFTVGGRDPLVDDTLFMAARWTAAGAGAELHVWPGSAHVHVALPDPNAAPALDAIEAFLAAALA</sequence>
<dbReference type="SUPFAM" id="SSF53474">
    <property type="entry name" value="alpha/beta-Hydrolases"/>
    <property type="match status" value="1"/>
</dbReference>
<protein>
    <submittedName>
        <fullName evidence="3">Alpha/beta hydrolase</fullName>
    </submittedName>
</protein>
<dbReference type="InterPro" id="IPR013094">
    <property type="entry name" value="AB_hydrolase_3"/>
</dbReference>
<dbReference type="InterPro" id="IPR050300">
    <property type="entry name" value="GDXG_lipolytic_enzyme"/>
</dbReference>
<keyword evidence="4" id="KW-1185">Reference proteome</keyword>
<keyword evidence="1 3" id="KW-0378">Hydrolase</keyword>
<comment type="caution">
    <text evidence="3">The sequence shown here is derived from an EMBL/GenBank/DDBJ whole genome shotgun (WGS) entry which is preliminary data.</text>
</comment>
<dbReference type="Pfam" id="PF07859">
    <property type="entry name" value="Abhydrolase_3"/>
    <property type="match status" value="1"/>
</dbReference>
<reference evidence="4" key="1">
    <citation type="journal article" date="2019" name="Int. J. Syst. Evol. Microbiol.">
        <title>The Global Catalogue of Microorganisms (GCM) 10K type strain sequencing project: providing services to taxonomists for standard genome sequencing and annotation.</title>
        <authorList>
            <consortium name="The Broad Institute Genomics Platform"/>
            <consortium name="The Broad Institute Genome Sequencing Center for Infectious Disease"/>
            <person name="Wu L."/>
            <person name="Ma J."/>
        </authorList>
    </citation>
    <scope>NUCLEOTIDE SEQUENCE [LARGE SCALE GENOMIC DNA]</scope>
    <source>
        <strain evidence="4">KCTC 23707</strain>
    </source>
</reference>
<accession>A0ABW4K3W5</accession>
<evidence type="ECO:0000313" key="4">
    <source>
        <dbReference type="Proteomes" id="UP001597308"/>
    </source>
</evidence>
<name>A0ABW4K3W5_9HYPH</name>
<feature type="domain" description="Alpha/beta hydrolase fold-3" evidence="2">
    <location>
        <begin position="93"/>
        <end position="294"/>
    </location>
</feature>
<proteinExistence type="predicted"/>
<dbReference type="GO" id="GO:0016787">
    <property type="term" value="F:hydrolase activity"/>
    <property type="evidence" value="ECO:0007669"/>
    <property type="project" value="UniProtKB-KW"/>
</dbReference>
<evidence type="ECO:0000259" key="2">
    <source>
        <dbReference type="Pfam" id="PF07859"/>
    </source>
</evidence>
<gene>
    <name evidence="3" type="ORF">ACFSCV_05345</name>
</gene>
<dbReference type="PANTHER" id="PTHR48081">
    <property type="entry name" value="AB HYDROLASE SUPERFAMILY PROTEIN C4A8.06C"/>
    <property type="match status" value="1"/>
</dbReference>